<reference evidence="2 3" key="1">
    <citation type="submission" date="2014-02" db="EMBL/GenBank/DDBJ databases">
        <title>Transposable element dynamics among asymbiotic and ectomycorrhizal Amanita fungi.</title>
        <authorList>
            <consortium name="DOE Joint Genome Institute"/>
            <person name="Hess J."/>
            <person name="Skrede I."/>
            <person name="Wolfe B."/>
            <person name="LaButti K."/>
            <person name="Ohm R.A."/>
            <person name="Grigoriev I.V."/>
            <person name="Pringle A."/>
        </authorList>
    </citation>
    <scope>NUCLEOTIDE SEQUENCE [LARGE SCALE GENOMIC DNA]</scope>
    <source>
        <strain evidence="2 3">SKay4041</strain>
    </source>
</reference>
<accession>A0A2A9NEQ3</accession>
<feature type="region of interest" description="Disordered" evidence="1">
    <location>
        <begin position="54"/>
        <end position="84"/>
    </location>
</feature>
<keyword evidence="3" id="KW-1185">Reference proteome</keyword>
<proteinExistence type="predicted"/>
<organism evidence="2 3">
    <name type="scientific">Amanita thiersii Skay4041</name>
    <dbReference type="NCBI Taxonomy" id="703135"/>
    <lineage>
        <taxon>Eukaryota</taxon>
        <taxon>Fungi</taxon>
        <taxon>Dikarya</taxon>
        <taxon>Basidiomycota</taxon>
        <taxon>Agaricomycotina</taxon>
        <taxon>Agaricomycetes</taxon>
        <taxon>Agaricomycetidae</taxon>
        <taxon>Agaricales</taxon>
        <taxon>Pluteineae</taxon>
        <taxon>Amanitaceae</taxon>
        <taxon>Amanita</taxon>
    </lineage>
</organism>
<evidence type="ECO:0000256" key="1">
    <source>
        <dbReference type="SAM" id="MobiDB-lite"/>
    </source>
</evidence>
<feature type="compositionally biased region" description="Basic and acidic residues" evidence="1">
    <location>
        <begin position="123"/>
        <end position="135"/>
    </location>
</feature>
<dbReference type="OrthoDB" id="2536714at2759"/>
<sequence length="732" mass="79916">MSTLSNTLPPSTPTTEVSSRYPDLGLGRVPLHKRGKSHTYERLEDLLREAGYKETRIITPEGHHEDGTYYEGEEESPTSHKGLGKMGVGAVVEFLTGLLPSASGPGGDKAGNDAVLQGDFERKRAAAGESVERRSSSAMSPNSPSMSSVSSVTQRPLFVSGVSGHETPRTTISSLDSFGEPTVMCSPSRSGSGTPVPHNRSQSPYQSPHITHRPQHQAVYRVSNHHGPTQGSPRGFTRPALSRTSSLHIVNELPEKPVSPMPSLAHPRPSRAAAYLRRMASRTDVPQRPSSTPVRPQPRVYLNDSEAEIRRRGRHDDDDDDDDDQPPPLPQSWLETVARAVLFGGPGAYAGGVIRRQRQHQQSDMLAPPSPYDTKQDPRMTAKAKMHVLRPTRSSISQVSQHNWKRSRQSGPRTGRSSLTDVTNLSRGQLSTRSGVASPDLLSPPQLFLRIERGRAGFSESQVCPTRVYCRSAPGSRATSVVRGGDRKAEKGFMKSGQVRGRGRGKKDRVPSLARTRAEGDMWARPKKRKMDEVKDGYSGGWRRGVSEDVVRLGDRGRGSSDATDEEVDGDRVSSEDEDDMEDDEDDEDGELNLARLLVPAKRQNSIMSLRRHLALSTTTTATTTTTANTMMTMATSTSPVVTTCRDYPPTSAGVNNHKGVIPAATMAASTRNGYNRYGSATPRAEWSPEEDEAAAAAQVWRRGLKRGQGATMSRRGSSEDDEDGVYVRFLK</sequence>
<feature type="compositionally biased region" description="Acidic residues" evidence="1">
    <location>
        <begin position="576"/>
        <end position="590"/>
    </location>
</feature>
<dbReference type="EMBL" id="KZ302163">
    <property type="protein sequence ID" value="PFH46737.1"/>
    <property type="molecule type" value="Genomic_DNA"/>
</dbReference>
<feature type="region of interest" description="Disordered" evidence="1">
    <location>
        <begin position="281"/>
        <end position="331"/>
    </location>
</feature>
<evidence type="ECO:0000313" key="3">
    <source>
        <dbReference type="Proteomes" id="UP000242287"/>
    </source>
</evidence>
<feature type="compositionally biased region" description="Basic and acidic residues" evidence="1">
    <location>
        <begin position="516"/>
        <end position="536"/>
    </location>
</feature>
<protein>
    <submittedName>
        <fullName evidence="2">Uncharacterized protein</fullName>
    </submittedName>
</protein>
<dbReference type="AlphaFoldDB" id="A0A2A9NEQ3"/>
<feature type="region of interest" description="Disordered" evidence="1">
    <location>
        <begin position="496"/>
        <end position="541"/>
    </location>
</feature>
<evidence type="ECO:0000313" key="2">
    <source>
        <dbReference type="EMBL" id="PFH46737.1"/>
    </source>
</evidence>
<feature type="region of interest" description="Disordered" evidence="1">
    <location>
        <begin position="1"/>
        <end position="32"/>
    </location>
</feature>
<feature type="compositionally biased region" description="Polar residues" evidence="1">
    <location>
        <begin position="185"/>
        <end position="209"/>
    </location>
</feature>
<name>A0A2A9NEQ3_9AGAR</name>
<feature type="compositionally biased region" description="Low complexity" evidence="1">
    <location>
        <begin position="1"/>
        <end position="15"/>
    </location>
</feature>
<feature type="region of interest" description="Disordered" evidence="1">
    <location>
        <begin position="356"/>
        <end position="438"/>
    </location>
</feature>
<feature type="compositionally biased region" description="Polar residues" evidence="1">
    <location>
        <begin position="409"/>
        <end position="435"/>
    </location>
</feature>
<feature type="region of interest" description="Disordered" evidence="1">
    <location>
        <begin position="553"/>
        <end position="590"/>
    </location>
</feature>
<feature type="compositionally biased region" description="Basic and acidic residues" evidence="1">
    <location>
        <begin position="307"/>
        <end position="316"/>
    </location>
</feature>
<dbReference type="Proteomes" id="UP000242287">
    <property type="component" value="Unassembled WGS sequence"/>
</dbReference>
<gene>
    <name evidence="2" type="ORF">AMATHDRAFT_50832</name>
</gene>
<feature type="region of interest" description="Disordered" evidence="1">
    <location>
        <begin position="705"/>
        <end position="726"/>
    </location>
</feature>
<feature type="compositionally biased region" description="Polar residues" evidence="1">
    <location>
        <begin position="392"/>
        <end position="402"/>
    </location>
</feature>
<feature type="region of interest" description="Disordered" evidence="1">
    <location>
        <begin position="123"/>
        <end position="210"/>
    </location>
</feature>
<feature type="compositionally biased region" description="Low complexity" evidence="1">
    <location>
        <begin position="136"/>
        <end position="152"/>
    </location>
</feature>
<feature type="compositionally biased region" description="Basic and acidic residues" evidence="1">
    <location>
        <begin position="54"/>
        <end position="67"/>
    </location>
</feature>